<sequence length="274" mass="29112">MLCQPAAQLVDRGRRRNLSRFGWRRGVSDDGGAEPVAMLRRCAEEVLVGLGPPQIQVREMLPGVPDTAVQLDHLGGVLQRRIATCRRRDQHGELRVGRTGGQLLDRIPRAAGAQFGAHRGVGETMLERLKSADLTAELPAIQQIPPSELDALLGEHRLLGGQQGRRAQPHRGQHGRGRAGDTDRAARGANQPEVGQRPGGVQGGQPLAVHLVTAFHREKRWATVGVGGHQHHVRVGAVGDVVEVATDHPALPCAFGTADAVGDRGGQLASGDAG</sequence>
<dbReference type="STRING" id="44010.AWC00_02205"/>
<protein>
    <submittedName>
        <fullName evidence="2">Uncharacterized protein</fullName>
    </submittedName>
</protein>
<proteinExistence type="predicted"/>
<gene>
    <name evidence="2" type="ORF">MCNS_28800</name>
</gene>
<evidence type="ECO:0000256" key="1">
    <source>
        <dbReference type="SAM" id="MobiDB-lite"/>
    </source>
</evidence>
<dbReference type="AlphaFoldDB" id="A0A1X1TQS7"/>
<dbReference type="EMBL" id="AP022613">
    <property type="protein sequence ID" value="BBZ39817.1"/>
    <property type="molecule type" value="Genomic_DNA"/>
</dbReference>
<dbReference type="Proteomes" id="UP000467385">
    <property type="component" value="Chromosome"/>
</dbReference>
<evidence type="ECO:0000313" key="2">
    <source>
        <dbReference type="EMBL" id="BBZ39817.1"/>
    </source>
</evidence>
<evidence type="ECO:0000313" key="3">
    <source>
        <dbReference type="Proteomes" id="UP000467385"/>
    </source>
</evidence>
<feature type="compositionally biased region" description="Basic residues" evidence="1">
    <location>
        <begin position="167"/>
        <end position="177"/>
    </location>
</feature>
<accession>A0A1X1TQS7</accession>
<reference evidence="2 3" key="1">
    <citation type="journal article" date="2019" name="Emerg. Microbes Infect.">
        <title>Comprehensive subspecies identification of 175 nontuberculous mycobacteria species based on 7547 genomic profiles.</title>
        <authorList>
            <person name="Matsumoto Y."/>
            <person name="Kinjo T."/>
            <person name="Motooka D."/>
            <person name="Nabeya D."/>
            <person name="Jung N."/>
            <person name="Uechi K."/>
            <person name="Horii T."/>
            <person name="Iida T."/>
            <person name="Fujita J."/>
            <person name="Nakamura S."/>
        </authorList>
    </citation>
    <scope>NUCLEOTIDE SEQUENCE [LARGE SCALE GENOMIC DNA]</scope>
    <source>
        <strain evidence="2 3">JCM 14738</strain>
    </source>
</reference>
<feature type="region of interest" description="Disordered" evidence="1">
    <location>
        <begin position="162"/>
        <end position="204"/>
    </location>
</feature>
<feature type="compositionally biased region" description="Low complexity" evidence="1">
    <location>
        <begin position="187"/>
        <end position="196"/>
    </location>
</feature>
<keyword evidence="3" id="KW-1185">Reference proteome</keyword>
<organism evidence="2 3">
    <name type="scientific">Mycobacterium conspicuum</name>
    <dbReference type="NCBI Taxonomy" id="44010"/>
    <lineage>
        <taxon>Bacteria</taxon>
        <taxon>Bacillati</taxon>
        <taxon>Actinomycetota</taxon>
        <taxon>Actinomycetes</taxon>
        <taxon>Mycobacteriales</taxon>
        <taxon>Mycobacteriaceae</taxon>
        <taxon>Mycobacterium</taxon>
    </lineage>
</organism>
<name>A0A1X1TQS7_9MYCO</name>